<name>A0A919GMC2_9ACTN</name>
<feature type="region of interest" description="Disordered" evidence="1">
    <location>
        <begin position="1"/>
        <end position="25"/>
    </location>
</feature>
<evidence type="ECO:0000313" key="2">
    <source>
        <dbReference type="EMBL" id="GHH86355.1"/>
    </source>
</evidence>
<proteinExistence type="predicted"/>
<organism evidence="2 3">
    <name type="scientific">Streptomyces sulfonofaciens</name>
    <dbReference type="NCBI Taxonomy" id="68272"/>
    <lineage>
        <taxon>Bacteria</taxon>
        <taxon>Bacillati</taxon>
        <taxon>Actinomycetota</taxon>
        <taxon>Actinomycetes</taxon>
        <taxon>Kitasatosporales</taxon>
        <taxon>Streptomycetaceae</taxon>
        <taxon>Streptomyces</taxon>
    </lineage>
</organism>
<reference evidence="2" key="2">
    <citation type="submission" date="2020-09" db="EMBL/GenBank/DDBJ databases">
        <authorList>
            <person name="Sun Q."/>
            <person name="Ohkuma M."/>
        </authorList>
    </citation>
    <scope>NUCLEOTIDE SEQUENCE</scope>
    <source>
        <strain evidence="2">JCM 5069</strain>
    </source>
</reference>
<dbReference type="Proteomes" id="UP000603708">
    <property type="component" value="Unassembled WGS sequence"/>
</dbReference>
<protein>
    <submittedName>
        <fullName evidence="2">Uncharacterized protein</fullName>
    </submittedName>
</protein>
<reference evidence="2" key="1">
    <citation type="journal article" date="2014" name="Int. J. Syst. Evol. Microbiol.">
        <title>Complete genome sequence of Corynebacterium casei LMG S-19264T (=DSM 44701T), isolated from a smear-ripened cheese.</title>
        <authorList>
            <consortium name="US DOE Joint Genome Institute (JGI-PGF)"/>
            <person name="Walter F."/>
            <person name="Albersmeier A."/>
            <person name="Kalinowski J."/>
            <person name="Ruckert C."/>
        </authorList>
    </citation>
    <scope>NUCLEOTIDE SEQUENCE</scope>
    <source>
        <strain evidence="2">JCM 5069</strain>
    </source>
</reference>
<gene>
    <name evidence="2" type="ORF">GCM10018793_57910</name>
</gene>
<sequence length="250" mass="26282">MYASGHPGPARHGRAAPDPDRYGGGRGSRPLRLRFDGWIAGIGTSCGTRIVLGHWERSPFGAFSDVMLERADGERLLLAPTRETADFVSSAYAFEAVRLTPVDTRVERNTWAVTAGPLDLSFTTGRPGPLGLVLHAVPGAVAGRPAWATLMNPPARLLLTGVRTRGRVGAGARGRVGAGTHQGARPGGPLRRQWYGARDLRPIVSVSALFEGVDLGGVAPVAPAVRFGFGSVPRTPALARITTTMEPAPG</sequence>
<comment type="caution">
    <text evidence="2">The sequence shown here is derived from an EMBL/GenBank/DDBJ whole genome shotgun (WGS) entry which is preliminary data.</text>
</comment>
<keyword evidence="3" id="KW-1185">Reference proteome</keyword>
<evidence type="ECO:0000313" key="3">
    <source>
        <dbReference type="Proteomes" id="UP000603708"/>
    </source>
</evidence>
<feature type="region of interest" description="Disordered" evidence="1">
    <location>
        <begin position="170"/>
        <end position="190"/>
    </location>
</feature>
<dbReference type="AlphaFoldDB" id="A0A919GMC2"/>
<evidence type="ECO:0000256" key="1">
    <source>
        <dbReference type="SAM" id="MobiDB-lite"/>
    </source>
</evidence>
<accession>A0A919GMC2</accession>
<dbReference type="RefSeq" id="WP_229925025.1">
    <property type="nucleotide sequence ID" value="NZ_BNCD01000022.1"/>
</dbReference>
<dbReference type="EMBL" id="BNCD01000022">
    <property type="protein sequence ID" value="GHH86355.1"/>
    <property type="molecule type" value="Genomic_DNA"/>
</dbReference>